<comment type="caution">
    <text evidence="11">The sequence shown here is derived from an EMBL/GenBank/DDBJ whole genome shotgun (WGS) entry which is preliminary data.</text>
</comment>
<dbReference type="RefSeq" id="WP_210662619.1">
    <property type="nucleotide sequence ID" value="NZ_JAGKQQ010000002.1"/>
</dbReference>
<dbReference type="EC" id="2.7.7.9" evidence="2"/>
<accession>A0ABS5C3E2</accession>
<evidence type="ECO:0000256" key="4">
    <source>
        <dbReference type="ARBA" id="ARBA00022679"/>
    </source>
</evidence>
<evidence type="ECO:0000256" key="2">
    <source>
        <dbReference type="ARBA" id="ARBA00012415"/>
    </source>
</evidence>
<evidence type="ECO:0000256" key="3">
    <source>
        <dbReference type="ARBA" id="ARBA00019048"/>
    </source>
</evidence>
<proteinExistence type="inferred from homology"/>
<evidence type="ECO:0000259" key="10">
    <source>
        <dbReference type="Pfam" id="PF00483"/>
    </source>
</evidence>
<comment type="catalytic activity">
    <reaction evidence="9">
        <text>alpha-D-glucose 1-phosphate + UTP + H(+) = UDP-alpha-D-glucose + diphosphate</text>
        <dbReference type="Rhea" id="RHEA:19889"/>
        <dbReference type="ChEBI" id="CHEBI:15378"/>
        <dbReference type="ChEBI" id="CHEBI:33019"/>
        <dbReference type="ChEBI" id="CHEBI:46398"/>
        <dbReference type="ChEBI" id="CHEBI:58601"/>
        <dbReference type="ChEBI" id="CHEBI:58885"/>
        <dbReference type="EC" id="2.7.7.9"/>
    </reaction>
</comment>
<dbReference type="Pfam" id="PF00483">
    <property type="entry name" value="NTP_transferase"/>
    <property type="match status" value="1"/>
</dbReference>
<evidence type="ECO:0000313" key="11">
    <source>
        <dbReference type="EMBL" id="MBP3960501.1"/>
    </source>
</evidence>
<evidence type="ECO:0000256" key="6">
    <source>
        <dbReference type="ARBA" id="ARBA00031455"/>
    </source>
</evidence>
<gene>
    <name evidence="11" type="ORF">J8F10_35195</name>
</gene>
<sequence>MKITRAVITTAGRGQRALPVQTLVDRDGVEKKALEIVLDEVVGAGAEAVCLVIAPGDESVYRAAAGPHAPLLTFVTQPEPLGYGHAVLLARAFTAGQPFLHLVSDHLYVARGATRSARQVADLARAEGCAVSAVQPTRESVLRFYGTVGGRRVALRPDLYEIQHVLEKPTPSEAEQVLSVPGVRAGFYLCFFGIHVFTPLVMDILAEQAALDRGGRPLDLSSTLAELARRERYLALEVAGQRHNIGLKYGLLTAQLALALDGVDREKILAQIVELLAQRNGAAE</sequence>
<evidence type="ECO:0000256" key="5">
    <source>
        <dbReference type="ARBA" id="ARBA00022695"/>
    </source>
</evidence>
<evidence type="ECO:0000256" key="1">
    <source>
        <dbReference type="ARBA" id="ARBA00006890"/>
    </source>
</evidence>
<dbReference type="InterPro" id="IPR005835">
    <property type="entry name" value="NTP_transferase_dom"/>
</dbReference>
<keyword evidence="5 11" id="KW-0548">Nucleotidyltransferase</keyword>
<dbReference type="InterPro" id="IPR029044">
    <property type="entry name" value="Nucleotide-diphossugar_trans"/>
</dbReference>
<evidence type="ECO:0000313" key="12">
    <source>
        <dbReference type="Proteomes" id="UP000676565"/>
    </source>
</evidence>
<dbReference type="Gene3D" id="3.90.550.10">
    <property type="entry name" value="Spore Coat Polysaccharide Biosynthesis Protein SpsA, Chain A"/>
    <property type="match status" value="1"/>
</dbReference>
<name>A0ABS5C3E2_9BACT</name>
<organism evidence="11 12">
    <name type="scientific">Gemmata palustris</name>
    <dbReference type="NCBI Taxonomy" id="2822762"/>
    <lineage>
        <taxon>Bacteria</taxon>
        <taxon>Pseudomonadati</taxon>
        <taxon>Planctomycetota</taxon>
        <taxon>Planctomycetia</taxon>
        <taxon>Gemmatales</taxon>
        <taxon>Gemmataceae</taxon>
        <taxon>Gemmata</taxon>
    </lineage>
</organism>
<keyword evidence="4" id="KW-0808">Transferase</keyword>
<dbReference type="SUPFAM" id="SSF53448">
    <property type="entry name" value="Nucleotide-diphospho-sugar transferases"/>
    <property type="match status" value="1"/>
</dbReference>
<dbReference type="GO" id="GO:0016779">
    <property type="term" value="F:nucleotidyltransferase activity"/>
    <property type="evidence" value="ECO:0007669"/>
    <property type="project" value="UniProtKB-KW"/>
</dbReference>
<dbReference type="PANTHER" id="PTHR43197:SF1">
    <property type="entry name" value="UTP--GLUCOSE-1-PHOSPHATE URIDYLYLTRANSFERASE"/>
    <property type="match status" value="1"/>
</dbReference>
<comment type="similarity">
    <text evidence="1">Belongs to the UDPGP type 2 family.</text>
</comment>
<dbReference type="Proteomes" id="UP000676565">
    <property type="component" value="Unassembled WGS sequence"/>
</dbReference>
<feature type="domain" description="Nucleotidyl transferase" evidence="10">
    <location>
        <begin position="6"/>
        <end position="226"/>
    </location>
</feature>
<evidence type="ECO:0000256" key="8">
    <source>
        <dbReference type="ARBA" id="ARBA00032341"/>
    </source>
</evidence>
<dbReference type="InterPro" id="IPR005771">
    <property type="entry name" value="GalU_uridylyltTrfase_bac/arc"/>
</dbReference>
<keyword evidence="12" id="KW-1185">Reference proteome</keyword>
<dbReference type="PANTHER" id="PTHR43197">
    <property type="entry name" value="UTP--GLUCOSE-1-PHOSPHATE URIDYLYLTRANSFERASE"/>
    <property type="match status" value="1"/>
</dbReference>
<protein>
    <recommendedName>
        <fullName evidence="3">UTP--glucose-1-phosphate uridylyltransferase</fullName>
        <ecNumber evidence="2">2.7.7.9</ecNumber>
    </recommendedName>
    <alternativeName>
        <fullName evidence="6">Alpha-D-glucosyl-1-phosphate uridylyltransferase</fullName>
    </alternativeName>
    <alternativeName>
        <fullName evidence="7">UDP-glucose pyrophosphorylase</fullName>
    </alternativeName>
    <alternativeName>
        <fullName evidence="8">Uridine diphosphoglucose pyrophosphorylase</fullName>
    </alternativeName>
</protein>
<evidence type="ECO:0000256" key="7">
    <source>
        <dbReference type="ARBA" id="ARBA00031959"/>
    </source>
</evidence>
<dbReference type="EMBL" id="JAGKQQ010000002">
    <property type="protein sequence ID" value="MBP3960501.1"/>
    <property type="molecule type" value="Genomic_DNA"/>
</dbReference>
<reference evidence="11 12" key="1">
    <citation type="submission" date="2021-04" db="EMBL/GenBank/DDBJ databases">
        <authorList>
            <person name="Ivanova A."/>
        </authorList>
    </citation>
    <scope>NUCLEOTIDE SEQUENCE [LARGE SCALE GENOMIC DNA]</scope>
    <source>
        <strain evidence="11 12">G18</strain>
    </source>
</reference>
<evidence type="ECO:0000256" key="9">
    <source>
        <dbReference type="ARBA" id="ARBA00048128"/>
    </source>
</evidence>